<keyword evidence="1" id="KW-0812">Transmembrane</keyword>
<organism evidence="2">
    <name type="scientific">Rhizophora mucronata</name>
    <name type="common">Asiatic mangrove</name>
    <dbReference type="NCBI Taxonomy" id="61149"/>
    <lineage>
        <taxon>Eukaryota</taxon>
        <taxon>Viridiplantae</taxon>
        <taxon>Streptophyta</taxon>
        <taxon>Embryophyta</taxon>
        <taxon>Tracheophyta</taxon>
        <taxon>Spermatophyta</taxon>
        <taxon>Magnoliopsida</taxon>
        <taxon>eudicotyledons</taxon>
        <taxon>Gunneridae</taxon>
        <taxon>Pentapetalae</taxon>
        <taxon>rosids</taxon>
        <taxon>fabids</taxon>
        <taxon>Malpighiales</taxon>
        <taxon>Rhizophoraceae</taxon>
        <taxon>Rhizophora</taxon>
    </lineage>
</organism>
<protein>
    <submittedName>
        <fullName evidence="2">Uncharacterized protein</fullName>
    </submittedName>
</protein>
<keyword evidence="1" id="KW-0472">Membrane</keyword>
<evidence type="ECO:0000313" key="2">
    <source>
        <dbReference type="EMBL" id="MBX71870.1"/>
    </source>
</evidence>
<dbReference type="AlphaFoldDB" id="A0A2P2QXX8"/>
<keyword evidence="1" id="KW-1133">Transmembrane helix</keyword>
<evidence type="ECO:0000256" key="1">
    <source>
        <dbReference type="SAM" id="Phobius"/>
    </source>
</evidence>
<proteinExistence type="predicted"/>
<sequence length="57" mass="6791">MRIKVPAWHTMLYRGGELYKKLRCETGLHWSQLFSKYFCCILILVTCHHYALHHLGS</sequence>
<dbReference type="EMBL" id="GGEC01091386">
    <property type="protein sequence ID" value="MBX71870.1"/>
    <property type="molecule type" value="Transcribed_RNA"/>
</dbReference>
<name>A0A2P2QXX8_RHIMU</name>
<accession>A0A2P2QXX8</accession>
<feature type="transmembrane region" description="Helical" evidence="1">
    <location>
        <begin position="33"/>
        <end position="52"/>
    </location>
</feature>
<reference evidence="2" key="1">
    <citation type="submission" date="2018-02" db="EMBL/GenBank/DDBJ databases">
        <title>Rhizophora mucronata_Transcriptome.</title>
        <authorList>
            <person name="Meera S.P."/>
            <person name="Sreeshan A."/>
            <person name="Augustine A."/>
        </authorList>
    </citation>
    <scope>NUCLEOTIDE SEQUENCE</scope>
    <source>
        <tissue evidence="2">Leaf</tissue>
    </source>
</reference>